<feature type="modified residue" description="4-aspartylphosphate" evidence="1">
    <location>
        <position position="82"/>
    </location>
</feature>
<feature type="non-terminal residue" evidence="4">
    <location>
        <position position="93"/>
    </location>
</feature>
<dbReference type="Proteomes" id="UP000316609">
    <property type="component" value="Unassembled WGS sequence"/>
</dbReference>
<name>A0A538TVG1_UNCEI</name>
<gene>
    <name evidence="4" type="ORF">E6K78_04165</name>
</gene>
<organism evidence="4 5">
    <name type="scientific">Eiseniibacteriota bacterium</name>
    <dbReference type="NCBI Taxonomy" id="2212470"/>
    <lineage>
        <taxon>Bacteria</taxon>
        <taxon>Candidatus Eiseniibacteriota</taxon>
    </lineage>
</organism>
<evidence type="ECO:0000313" key="4">
    <source>
        <dbReference type="EMBL" id="TMQ67613.1"/>
    </source>
</evidence>
<dbReference type="SUPFAM" id="SSF52172">
    <property type="entry name" value="CheY-like"/>
    <property type="match status" value="1"/>
</dbReference>
<feature type="region of interest" description="Disordered" evidence="2">
    <location>
        <begin position="1"/>
        <end position="21"/>
    </location>
</feature>
<evidence type="ECO:0000259" key="3">
    <source>
        <dbReference type="PROSITE" id="PS50110"/>
    </source>
</evidence>
<accession>A0A538TVG1</accession>
<dbReference type="GO" id="GO:0000160">
    <property type="term" value="P:phosphorelay signal transduction system"/>
    <property type="evidence" value="ECO:0007669"/>
    <property type="project" value="InterPro"/>
</dbReference>
<sequence length="93" mass="9919">MPSCLIDSRRVGPAVPSPCSPRIEQRASLEEPVRILAVDDDSDALDYLTSLLAVQHQVTACLSGDQAIQALHAGSYDLVLADLNMPCPDGFVV</sequence>
<comment type="caution">
    <text evidence="4">The sequence shown here is derived from an EMBL/GenBank/DDBJ whole genome shotgun (WGS) entry which is preliminary data.</text>
</comment>
<evidence type="ECO:0000256" key="1">
    <source>
        <dbReference type="PROSITE-ProRule" id="PRU00169"/>
    </source>
</evidence>
<dbReference type="EMBL" id="VBOY01000035">
    <property type="protein sequence ID" value="TMQ67613.1"/>
    <property type="molecule type" value="Genomic_DNA"/>
</dbReference>
<dbReference type="Gene3D" id="3.40.50.2300">
    <property type="match status" value="1"/>
</dbReference>
<dbReference type="CDD" id="cd00156">
    <property type="entry name" value="REC"/>
    <property type="match status" value="1"/>
</dbReference>
<evidence type="ECO:0000256" key="2">
    <source>
        <dbReference type="SAM" id="MobiDB-lite"/>
    </source>
</evidence>
<protein>
    <submittedName>
        <fullName evidence="4">Response regulator</fullName>
    </submittedName>
</protein>
<feature type="domain" description="Response regulatory" evidence="3">
    <location>
        <begin position="34"/>
        <end position="93"/>
    </location>
</feature>
<keyword evidence="1" id="KW-0597">Phosphoprotein</keyword>
<dbReference type="PROSITE" id="PS50110">
    <property type="entry name" value="RESPONSE_REGULATORY"/>
    <property type="match status" value="1"/>
</dbReference>
<dbReference type="InterPro" id="IPR011006">
    <property type="entry name" value="CheY-like_superfamily"/>
</dbReference>
<dbReference type="Pfam" id="PF00072">
    <property type="entry name" value="Response_reg"/>
    <property type="match status" value="1"/>
</dbReference>
<evidence type="ECO:0000313" key="5">
    <source>
        <dbReference type="Proteomes" id="UP000316609"/>
    </source>
</evidence>
<proteinExistence type="predicted"/>
<reference evidence="4 5" key="1">
    <citation type="journal article" date="2019" name="Nat. Microbiol.">
        <title>Mediterranean grassland soil C-N compound turnover is dependent on rainfall and depth, and is mediated by genomically divergent microorganisms.</title>
        <authorList>
            <person name="Diamond S."/>
            <person name="Andeer P.F."/>
            <person name="Li Z."/>
            <person name="Crits-Christoph A."/>
            <person name="Burstein D."/>
            <person name="Anantharaman K."/>
            <person name="Lane K.R."/>
            <person name="Thomas B.C."/>
            <person name="Pan C."/>
            <person name="Northen T.R."/>
            <person name="Banfield J.F."/>
        </authorList>
    </citation>
    <scope>NUCLEOTIDE SEQUENCE [LARGE SCALE GENOMIC DNA]</scope>
    <source>
        <strain evidence="4">WS_8</strain>
    </source>
</reference>
<dbReference type="AlphaFoldDB" id="A0A538TVG1"/>
<dbReference type="InterPro" id="IPR001789">
    <property type="entry name" value="Sig_transdc_resp-reg_receiver"/>
</dbReference>